<gene>
    <name evidence="5" type="ORF">GIB67_033259</name>
</gene>
<dbReference type="PANTHER" id="PTHR21146:SF0">
    <property type="entry name" value="BLOC-1-RELATED COMPLEX SUBUNIT 8"/>
    <property type="match status" value="1"/>
</dbReference>
<comment type="subcellular location">
    <subcellularLocation>
        <location evidence="1">Lysosome membrane</location>
    </subcellularLocation>
</comment>
<dbReference type="Proteomes" id="UP000541444">
    <property type="component" value="Unassembled WGS sequence"/>
</dbReference>
<dbReference type="InterPro" id="IPR019320">
    <property type="entry name" value="BORCS8"/>
</dbReference>
<dbReference type="OrthoDB" id="19830at2759"/>
<dbReference type="EMBL" id="JACGCM010001301">
    <property type="protein sequence ID" value="KAF6156790.1"/>
    <property type="molecule type" value="Genomic_DNA"/>
</dbReference>
<evidence type="ECO:0000256" key="4">
    <source>
        <dbReference type="ARBA" id="ARBA00023228"/>
    </source>
</evidence>
<evidence type="ECO:0000256" key="2">
    <source>
        <dbReference type="ARBA" id="ARBA00010463"/>
    </source>
</evidence>
<keyword evidence="6" id="KW-1185">Reference proteome</keyword>
<name>A0A7J7MPR9_9MAGN</name>
<keyword evidence="4" id="KW-0458">Lysosome</keyword>
<proteinExistence type="inferred from homology"/>
<reference evidence="5 6" key="1">
    <citation type="journal article" date="2020" name="IScience">
        <title>Genome Sequencing of the Endangered Kingdonia uniflora (Circaeasteraceae, Ranunculales) Reveals Potential Mechanisms of Evolutionary Specialization.</title>
        <authorList>
            <person name="Sun Y."/>
            <person name="Deng T."/>
            <person name="Zhang A."/>
            <person name="Moore M.J."/>
            <person name="Landis J.B."/>
            <person name="Lin N."/>
            <person name="Zhang H."/>
            <person name="Zhang X."/>
            <person name="Huang J."/>
            <person name="Zhang X."/>
            <person name="Sun H."/>
            <person name="Wang H."/>
        </authorList>
    </citation>
    <scope>NUCLEOTIDE SEQUENCE [LARGE SCALE GENOMIC DNA]</scope>
    <source>
        <strain evidence="5">TB1705</strain>
        <tissue evidence="5">Leaf</tissue>
    </source>
</reference>
<dbReference type="PANTHER" id="PTHR21146">
    <property type="entry name" value="MEF2B PROTEIN"/>
    <property type="match status" value="1"/>
</dbReference>
<evidence type="ECO:0000313" key="5">
    <source>
        <dbReference type="EMBL" id="KAF6156790.1"/>
    </source>
</evidence>
<evidence type="ECO:0000313" key="6">
    <source>
        <dbReference type="Proteomes" id="UP000541444"/>
    </source>
</evidence>
<dbReference type="Pfam" id="PF10167">
    <property type="entry name" value="BORCS8"/>
    <property type="match status" value="1"/>
</dbReference>
<accession>A0A7J7MPR9</accession>
<evidence type="ECO:0000256" key="3">
    <source>
        <dbReference type="ARBA" id="ARBA00023136"/>
    </source>
</evidence>
<comment type="caution">
    <text evidence="5">The sequence shown here is derived from an EMBL/GenBank/DDBJ whole genome shotgun (WGS) entry which is preliminary data.</text>
</comment>
<organism evidence="5 6">
    <name type="scientific">Kingdonia uniflora</name>
    <dbReference type="NCBI Taxonomy" id="39325"/>
    <lineage>
        <taxon>Eukaryota</taxon>
        <taxon>Viridiplantae</taxon>
        <taxon>Streptophyta</taxon>
        <taxon>Embryophyta</taxon>
        <taxon>Tracheophyta</taxon>
        <taxon>Spermatophyta</taxon>
        <taxon>Magnoliopsida</taxon>
        <taxon>Ranunculales</taxon>
        <taxon>Circaeasteraceae</taxon>
        <taxon>Kingdonia</taxon>
    </lineage>
</organism>
<keyword evidence="3" id="KW-0472">Membrane</keyword>
<dbReference type="GO" id="GO:0005765">
    <property type="term" value="C:lysosomal membrane"/>
    <property type="evidence" value="ECO:0007669"/>
    <property type="project" value="UniProtKB-SubCell"/>
</dbReference>
<evidence type="ECO:0000256" key="1">
    <source>
        <dbReference type="ARBA" id="ARBA00004656"/>
    </source>
</evidence>
<comment type="similarity">
    <text evidence="2">Belongs to the BORCS8 family.</text>
</comment>
<protein>
    <submittedName>
        <fullName evidence="5">Uncharacterized protein</fullName>
    </submittedName>
</protein>
<sequence>MHHHLHDGGFSTVDGFINVNDSTVEMIKYVANEPSVGLYFVQQHTHNALPNLLRLKDKIVDASAHTLTHTQDSDDDITMLKSIKQCAPSIVHHMIQDINNSLNIMSASHPQTRLIHSRNSGLQRNKSSVIVEETTGGFVSTVFRSAKQKAVNIKWPQFDGNQSFHRKGEQIQFPNPLLSEVAPTSVSALQGIEAEELPLSSHILDEQLNEAVSANRSSSSHDLSSLSENYEEFKACREAKLQEWLEERDKSNKLKEASDSKSLW</sequence>
<dbReference type="AlphaFoldDB" id="A0A7J7MPR9"/>